<comment type="subcellular location">
    <subcellularLocation>
        <location evidence="1">Nucleus</location>
    </subcellularLocation>
</comment>
<dbReference type="PANTHER" id="PTHR15597">
    <property type="entry name" value="ATAXIN 2-BINDING PROTEIN 1-RELATED"/>
    <property type="match status" value="1"/>
</dbReference>
<comment type="caution">
    <text evidence="7">The sequence shown here is derived from an EMBL/GenBank/DDBJ whole genome shotgun (WGS) entry which is preliminary data.</text>
</comment>
<dbReference type="PROSITE" id="PS50102">
    <property type="entry name" value="RRM"/>
    <property type="match status" value="1"/>
</dbReference>
<dbReference type="GO" id="GO:0005634">
    <property type="term" value="C:nucleus"/>
    <property type="evidence" value="ECO:0007669"/>
    <property type="project" value="UniProtKB-SubCell"/>
</dbReference>
<dbReference type="Gene3D" id="3.30.70.330">
    <property type="match status" value="1"/>
</dbReference>
<dbReference type="OrthoDB" id="79941at2759"/>
<dbReference type="Proteomes" id="UP000192247">
    <property type="component" value="Unassembled WGS sequence"/>
</dbReference>
<dbReference type="GO" id="GO:0000381">
    <property type="term" value="P:regulation of alternative mRNA splicing, via spliceosome"/>
    <property type="evidence" value="ECO:0007669"/>
    <property type="project" value="InterPro"/>
</dbReference>
<dbReference type="SUPFAM" id="SSF54928">
    <property type="entry name" value="RNA-binding domain, RBD"/>
    <property type="match status" value="1"/>
</dbReference>
<dbReference type="SMART" id="SM00360">
    <property type="entry name" value="RRM"/>
    <property type="match status" value="1"/>
</dbReference>
<feature type="domain" description="RRM" evidence="6">
    <location>
        <begin position="29"/>
        <end position="105"/>
    </location>
</feature>
<evidence type="ECO:0000256" key="2">
    <source>
        <dbReference type="ARBA" id="ARBA00022884"/>
    </source>
</evidence>
<keyword evidence="2 4" id="KW-0694">RNA-binding</keyword>
<evidence type="ECO:0000256" key="4">
    <source>
        <dbReference type="PROSITE-ProRule" id="PRU00176"/>
    </source>
</evidence>
<dbReference type="InterPro" id="IPR000504">
    <property type="entry name" value="RRM_dom"/>
</dbReference>
<dbReference type="GO" id="GO:0007399">
    <property type="term" value="P:nervous system development"/>
    <property type="evidence" value="ECO:0007669"/>
    <property type="project" value="InterPro"/>
</dbReference>
<evidence type="ECO:0000256" key="1">
    <source>
        <dbReference type="ARBA" id="ARBA00004123"/>
    </source>
</evidence>
<gene>
    <name evidence="7" type="ORF">BIW11_00950</name>
</gene>
<name>A0A1V9XMF4_9ACAR</name>
<sequence>MTKSTPHGDIIDKKEMKHEPVQESRTRGRRLHIGYIPFRWGAAELENLVRGYGNPANAEVICNSRGSMGFGFVTMPDVEAAEAAIRELNGQLIETRNIEVNFASPRRPRQNKGKRVWDCAPARKPVSVEVVTAPEEPRCKERFGCHMSDGKRSAIAEVQHLRAETHQSCHICRPLFDSVDTEKSPKAIRSRASIRRALVATHHIWPQQDRTALTSPIEMSTSTPIAERDLRFEPLFFDSRYYPAQGLYSVGSLDSGLYDMTSLLEDAVEASNLQRDENLQGLCLAEATEEATLVTVTSSLHLSGDLRNSRCLFPKETAGLSSAYDAFAVWAMRE</sequence>
<evidence type="ECO:0000313" key="7">
    <source>
        <dbReference type="EMBL" id="OQR74538.1"/>
    </source>
</evidence>
<dbReference type="STRING" id="418985.A0A1V9XMF4"/>
<accession>A0A1V9XMF4</accession>
<evidence type="ECO:0000313" key="8">
    <source>
        <dbReference type="Proteomes" id="UP000192247"/>
    </source>
</evidence>
<evidence type="ECO:0000256" key="3">
    <source>
        <dbReference type="ARBA" id="ARBA00023242"/>
    </source>
</evidence>
<dbReference type="InterPro" id="IPR035979">
    <property type="entry name" value="RBD_domain_sf"/>
</dbReference>
<feature type="compositionally biased region" description="Basic and acidic residues" evidence="5">
    <location>
        <begin position="9"/>
        <end position="26"/>
    </location>
</feature>
<reference evidence="7 8" key="1">
    <citation type="journal article" date="2017" name="Gigascience">
        <title>Draft genome of the honey bee ectoparasitic mite, Tropilaelaps mercedesae, is shaped by the parasitic life history.</title>
        <authorList>
            <person name="Dong X."/>
            <person name="Armstrong S.D."/>
            <person name="Xia D."/>
            <person name="Makepeace B.L."/>
            <person name="Darby A.C."/>
            <person name="Kadowaki T."/>
        </authorList>
    </citation>
    <scope>NUCLEOTIDE SEQUENCE [LARGE SCALE GENOMIC DNA]</scope>
    <source>
        <strain evidence="7">Wuxi-XJTLU</strain>
    </source>
</reference>
<dbReference type="PANTHER" id="PTHR15597:SF22">
    <property type="entry name" value="RNA-BINDING FOX PROTEIN 1, ISOFORM H"/>
    <property type="match status" value="1"/>
</dbReference>
<feature type="region of interest" description="Disordered" evidence="5">
    <location>
        <begin position="1"/>
        <end position="26"/>
    </location>
</feature>
<keyword evidence="8" id="KW-1185">Reference proteome</keyword>
<dbReference type="InterPro" id="IPR012677">
    <property type="entry name" value="Nucleotide-bd_a/b_plait_sf"/>
</dbReference>
<dbReference type="GO" id="GO:0003729">
    <property type="term" value="F:mRNA binding"/>
    <property type="evidence" value="ECO:0007669"/>
    <property type="project" value="TreeGrafter"/>
</dbReference>
<proteinExistence type="predicted"/>
<dbReference type="EMBL" id="MNPL01007838">
    <property type="protein sequence ID" value="OQR74538.1"/>
    <property type="molecule type" value="Genomic_DNA"/>
</dbReference>
<evidence type="ECO:0000256" key="5">
    <source>
        <dbReference type="SAM" id="MobiDB-lite"/>
    </source>
</evidence>
<keyword evidence="3" id="KW-0539">Nucleus</keyword>
<dbReference type="Pfam" id="PF00076">
    <property type="entry name" value="RRM_1"/>
    <property type="match status" value="1"/>
</dbReference>
<dbReference type="InterPro" id="IPR047131">
    <property type="entry name" value="RBFOX1-like"/>
</dbReference>
<organism evidence="7 8">
    <name type="scientific">Tropilaelaps mercedesae</name>
    <dbReference type="NCBI Taxonomy" id="418985"/>
    <lineage>
        <taxon>Eukaryota</taxon>
        <taxon>Metazoa</taxon>
        <taxon>Ecdysozoa</taxon>
        <taxon>Arthropoda</taxon>
        <taxon>Chelicerata</taxon>
        <taxon>Arachnida</taxon>
        <taxon>Acari</taxon>
        <taxon>Parasitiformes</taxon>
        <taxon>Mesostigmata</taxon>
        <taxon>Gamasina</taxon>
        <taxon>Dermanyssoidea</taxon>
        <taxon>Laelapidae</taxon>
        <taxon>Tropilaelaps</taxon>
    </lineage>
</organism>
<evidence type="ECO:0000259" key="6">
    <source>
        <dbReference type="PROSITE" id="PS50102"/>
    </source>
</evidence>
<dbReference type="GO" id="GO:0005737">
    <property type="term" value="C:cytoplasm"/>
    <property type="evidence" value="ECO:0007669"/>
    <property type="project" value="TreeGrafter"/>
</dbReference>
<dbReference type="AlphaFoldDB" id="A0A1V9XMF4"/>
<dbReference type="InParanoid" id="A0A1V9XMF4"/>
<protein>
    <recommendedName>
        <fullName evidence="6">RRM domain-containing protein</fullName>
    </recommendedName>
</protein>